<sequence>MRHQLILCLIILAGLFGILRGYSFGYAGLAQQLPKSAEQKALQLEGEIVEVRQRDHHRQQLLVKVRLLTTPQQKITPAPEFILLSDYQGSADYQPTEIWHWIVKLKRPHGFASPGAWDYEGYLFKKQVGAVGYIRQVQQQLEPAKHSVNWFRWFWPQSWRDYMPPDVHDVLSALLLGDKQYLKANTWQAFRTTGTAHLLVVSGLHIGLMATLGWLLVHAVGRLVSWPWAFISRPRCAAIVALSFACSYALLAGFSLPTQRALIMVTVALSGVLAGVRFKPVTLWLSALAGVIAWDPLAWISSGFWFSFIATGILLWRFANRPGKPSWMFKHIWPQCVVILAVWPLLYSQGQSVSWLSPIINMLAIPYLGFILLPMALLSSLLALLSFPPEWAVMPVSIATQGLLAGIHGSASLITPKLTMQLQGLPLFMACVSGLWLLLPSGFPGRWLGWCWWLPIFWVQPAHIPNGRLHIAVLDVGQGLAVVIKTERHLLIYDTGKAFSPSFSAANAVLTPYLQHKGWLVVDTLLISHGDQDHSGGVQDILSQFSVAHIISGTPEQLRINSPKVTTCLPGQNWQWDNVKFRMLAGGDAHKNNNNKASCVLHVSAEGLSVLLPGDIGYVEEQHLVEQYASQLQADVLIAPHHGSKYSSSMLFLKHIQPTFVVFSAGYLNPFKHPAPAVLKRINLLSSKELQTSRDGTIEISYDPQSDLISTSLYRRDVRHYWSEKVNW</sequence>
<dbReference type="PANTHER" id="PTHR30619:SF1">
    <property type="entry name" value="RECOMBINATION PROTEIN 2"/>
    <property type="match status" value="1"/>
</dbReference>
<dbReference type="InterPro" id="IPR036866">
    <property type="entry name" value="RibonucZ/Hydroxyglut_hydro"/>
</dbReference>
<feature type="transmembrane region" description="Helical" evidence="6">
    <location>
        <begin position="391"/>
        <end position="413"/>
    </location>
</feature>
<comment type="subcellular location">
    <subcellularLocation>
        <location evidence="1">Cell membrane</location>
        <topology evidence="1">Multi-pass membrane protein</topology>
    </subcellularLocation>
</comment>
<reference evidence="8 9" key="1">
    <citation type="submission" date="2021-04" db="EMBL/GenBank/DDBJ databases">
        <authorList>
            <person name="Pira H."/>
            <person name="Risdian C."/>
            <person name="Wink J."/>
        </authorList>
    </citation>
    <scope>NUCLEOTIDE SEQUENCE [LARGE SCALE GENOMIC DNA]</scope>
    <source>
        <strain evidence="8 9">WH53</strain>
    </source>
</reference>
<dbReference type="InterPro" id="IPR035681">
    <property type="entry name" value="ComA-like_MBL"/>
</dbReference>
<keyword evidence="5 6" id="KW-0472">Membrane</keyword>
<evidence type="ECO:0000313" key="8">
    <source>
        <dbReference type="EMBL" id="MBU2711557.1"/>
    </source>
</evidence>
<evidence type="ECO:0000259" key="7">
    <source>
        <dbReference type="SMART" id="SM00849"/>
    </source>
</evidence>
<accession>A0ABS5ZBX4</accession>
<dbReference type="InterPro" id="IPR052159">
    <property type="entry name" value="Competence_DNA_uptake"/>
</dbReference>
<feature type="transmembrane region" description="Helical" evidence="6">
    <location>
        <begin position="236"/>
        <end position="256"/>
    </location>
</feature>
<keyword evidence="2" id="KW-1003">Cell membrane</keyword>
<evidence type="ECO:0000256" key="6">
    <source>
        <dbReference type="SAM" id="Phobius"/>
    </source>
</evidence>
<keyword evidence="4 6" id="KW-1133">Transmembrane helix</keyword>
<evidence type="ECO:0000256" key="5">
    <source>
        <dbReference type="ARBA" id="ARBA00023136"/>
    </source>
</evidence>
<name>A0ABS5ZBX4_9GAMM</name>
<evidence type="ECO:0000313" key="9">
    <source>
        <dbReference type="Proteomes" id="UP000690515"/>
    </source>
</evidence>
<dbReference type="PANTHER" id="PTHR30619">
    <property type="entry name" value="DNA INTERNALIZATION/COMPETENCE PROTEIN COMEC/REC2"/>
    <property type="match status" value="1"/>
</dbReference>
<feature type="domain" description="Metallo-beta-lactamase" evidence="7">
    <location>
        <begin position="478"/>
        <end position="667"/>
    </location>
</feature>
<dbReference type="Pfam" id="PF03772">
    <property type="entry name" value="Competence"/>
    <property type="match status" value="1"/>
</dbReference>
<dbReference type="SMART" id="SM00849">
    <property type="entry name" value="Lactamase_B"/>
    <property type="match status" value="1"/>
</dbReference>
<dbReference type="InterPro" id="IPR025405">
    <property type="entry name" value="DUF4131"/>
</dbReference>
<dbReference type="Pfam" id="PF13567">
    <property type="entry name" value="DUF4131"/>
    <property type="match status" value="1"/>
</dbReference>
<dbReference type="NCBIfam" id="TIGR00360">
    <property type="entry name" value="ComEC_N-term"/>
    <property type="match status" value="1"/>
</dbReference>
<dbReference type="Gene3D" id="3.60.15.10">
    <property type="entry name" value="Ribonuclease Z/Hydroxyacylglutathione hydrolase-like"/>
    <property type="match status" value="1"/>
</dbReference>
<dbReference type="InterPro" id="IPR004797">
    <property type="entry name" value="Competence_ComEC/Rec2"/>
</dbReference>
<feature type="transmembrane region" description="Helical" evidence="6">
    <location>
        <begin position="359"/>
        <end position="385"/>
    </location>
</feature>
<dbReference type="NCBIfam" id="TIGR00361">
    <property type="entry name" value="ComEC_Rec2"/>
    <property type="match status" value="1"/>
</dbReference>
<feature type="transmembrane region" description="Helical" evidence="6">
    <location>
        <begin position="262"/>
        <end position="285"/>
    </location>
</feature>
<gene>
    <name evidence="8" type="ORF">KCG35_10840</name>
</gene>
<proteinExistence type="predicted"/>
<dbReference type="SUPFAM" id="SSF56281">
    <property type="entry name" value="Metallo-hydrolase/oxidoreductase"/>
    <property type="match status" value="1"/>
</dbReference>
<evidence type="ECO:0000256" key="2">
    <source>
        <dbReference type="ARBA" id="ARBA00022475"/>
    </source>
</evidence>
<feature type="transmembrane region" description="Helical" evidence="6">
    <location>
        <begin position="331"/>
        <end position="347"/>
    </location>
</feature>
<dbReference type="EMBL" id="JAGSOY010000021">
    <property type="protein sequence ID" value="MBU2711557.1"/>
    <property type="molecule type" value="Genomic_DNA"/>
</dbReference>
<protein>
    <submittedName>
        <fullName evidence="8">DNA internalization-related competence protein ComEC/Rec2</fullName>
    </submittedName>
</protein>
<dbReference type="Proteomes" id="UP000690515">
    <property type="component" value="Unassembled WGS sequence"/>
</dbReference>
<comment type="caution">
    <text evidence="8">The sequence shown here is derived from an EMBL/GenBank/DDBJ whole genome shotgun (WGS) entry which is preliminary data.</text>
</comment>
<dbReference type="InterPro" id="IPR004477">
    <property type="entry name" value="ComEC_N"/>
</dbReference>
<evidence type="ECO:0000256" key="4">
    <source>
        <dbReference type="ARBA" id="ARBA00022989"/>
    </source>
</evidence>
<feature type="transmembrane region" description="Helical" evidence="6">
    <location>
        <begin position="198"/>
        <end position="224"/>
    </location>
</feature>
<evidence type="ECO:0000256" key="3">
    <source>
        <dbReference type="ARBA" id="ARBA00022692"/>
    </source>
</evidence>
<evidence type="ECO:0000256" key="1">
    <source>
        <dbReference type="ARBA" id="ARBA00004651"/>
    </source>
</evidence>
<dbReference type="CDD" id="cd07731">
    <property type="entry name" value="ComA-like_MBL-fold"/>
    <property type="match status" value="1"/>
</dbReference>
<keyword evidence="3 6" id="KW-0812">Transmembrane</keyword>
<feature type="transmembrane region" description="Helical" evidence="6">
    <location>
        <begin position="297"/>
        <end position="319"/>
    </location>
</feature>
<dbReference type="Pfam" id="PF00753">
    <property type="entry name" value="Lactamase_B"/>
    <property type="match status" value="1"/>
</dbReference>
<dbReference type="InterPro" id="IPR001279">
    <property type="entry name" value="Metallo-B-lactamas"/>
</dbReference>
<keyword evidence="9" id="KW-1185">Reference proteome</keyword>
<organism evidence="8 9">
    <name type="scientific">Zooshikella harenae</name>
    <dbReference type="NCBI Taxonomy" id="2827238"/>
    <lineage>
        <taxon>Bacteria</taxon>
        <taxon>Pseudomonadati</taxon>
        <taxon>Pseudomonadota</taxon>
        <taxon>Gammaproteobacteria</taxon>
        <taxon>Oceanospirillales</taxon>
        <taxon>Zooshikellaceae</taxon>
        <taxon>Zooshikella</taxon>
    </lineage>
</organism>